<sequence>MWENKGEVWRRWKVKIDEDLTMEERRSPGELSCCMEEEGRKEKENKVCVYWAESHSEKIGGEGIIVKIDEAKIGKRKYNRGRLIDGKWIFGGFERNSKKMFIVPVFLTEQQKH</sequence>
<gene>
    <name evidence="1" type="ORF">RF55_13615</name>
</gene>
<dbReference type="STRING" id="67767.A0A0J7KA42"/>
<reference evidence="1 2" key="1">
    <citation type="submission" date="2015-04" db="EMBL/GenBank/DDBJ databases">
        <title>Lasius niger genome sequencing.</title>
        <authorList>
            <person name="Konorov E.A."/>
            <person name="Nikitin M.A."/>
            <person name="Kirill M.V."/>
            <person name="Chang P."/>
        </authorList>
    </citation>
    <scope>NUCLEOTIDE SEQUENCE [LARGE SCALE GENOMIC DNA]</scope>
    <source>
        <tissue evidence="1">Whole</tissue>
    </source>
</reference>
<dbReference type="EMBL" id="LBMM01010885">
    <property type="protein sequence ID" value="KMQ87177.1"/>
    <property type="molecule type" value="Genomic_DNA"/>
</dbReference>
<dbReference type="OrthoDB" id="10052789at2759"/>
<name>A0A0J7KA42_LASNI</name>
<keyword evidence="2" id="KW-1185">Reference proteome</keyword>
<evidence type="ECO:0000313" key="1">
    <source>
        <dbReference type="EMBL" id="KMQ87177.1"/>
    </source>
</evidence>
<protein>
    <submittedName>
        <fullName evidence="1">Putative transposase-like protein</fullName>
    </submittedName>
</protein>
<accession>A0A0J7KA42</accession>
<evidence type="ECO:0000313" key="2">
    <source>
        <dbReference type="Proteomes" id="UP000036403"/>
    </source>
</evidence>
<dbReference type="AlphaFoldDB" id="A0A0J7KA42"/>
<proteinExistence type="predicted"/>
<dbReference type="PaxDb" id="67767-A0A0J7KA42"/>
<comment type="caution">
    <text evidence="1">The sequence shown here is derived from an EMBL/GenBank/DDBJ whole genome shotgun (WGS) entry which is preliminary data.</text>
</comment>
<organism evidence="1 2">
    <name type="scientific">Lasius niger</name>
    <name type="common">Black garden ant</name>
    <dbReference type="NCBI Taxonomy" id="67767"/>
    <lineage>
        <taxon>Eukaryota</taxon>
        <taxon>Metazoa</taxon>
        <taxon>Ecdysozoa</taxon>
        <taxon>Arthropoda</taxon>
        <taxon>Hexapoda</taxon>
        <taxon>Insecta</taxon>
        <taxon>Pterygota</taxon>
        <taxon>Neoptera</taxon>
        <taxon>Endopterygota</taxon>
        <taxon>Hymenoptera</taxon>
        <taxon>Apocrita</taxon>
        <taxon>Aculeata</taxon>
        <taxon>Formicoidea</taxon>
        <taxon>Formicidae</taxon>
        <taxon>Formicinae</taxon>
        <taxon>Lasius</taxon>
        <taxon>Lasius</taxon>
    </lineage>
</organism>
<dbReference type="Proteomes" id="UP000036403">
    <property type="component" value="Unassembled WGS sequence"/>
</dbReference>